<accession>A0A840D577</accession>
<evidence type="ECO:0000259" key="3">
    <source>
        <dbReference type="Pfam" id="PF16344"/>
    </source>
</evidence>
<sequence>MEEKQTENKKRVFVSFYRTERSLEFIAQYDKEHAWKRIMQKRTFRRFRHAALWTVGSAACVALLLGVTYLSFFSQSPFDNDPIVALQKTFPETGGNIAFLTLDNGQVVNLTTQHGAIAQSVRNVSGGQLIYEEKHTKEVQYNKLTIPRGGEYQLILSDGTRIWMNAESSLHYPVTFVGHTREVTLEGEAYFEVAHDKQHPFMVHTSSGAVEVLGTSFNVSAYPDAPACATLVTGSVAVSTKTSNALLSPGRQASWESDGRIEIRKVDTSLATSWMTGTYIFQNMPLRDIAAQLSRWYDVDIRFRSAGLEDIRFTGGIVRSEELAFAVNIISEVSSVKFMRERNVIWVERK</sequence>
<dbReference type="InterPro" id="IPR006860">
    <property type="entry name" value="FecR"/>
</dbReference>
<dbReference type="FunFam" id="2.60.120.1440:FF:000001">
    <property type="entry name" value="Putative anti-sigma factor"/>
    <property type="match status" value="1"/>
</dbReference>
<keyword evidence="5" id="KW-1185">Reference proteome</keyword>
<keyword evidence="1" id="KW-0812">Transmembrane</keyword>
<dbReference type="RefSeq" id="WP_044161762.1">
    <property type="nucleotide sequence ID" value="NZ_JACIER010000004.1"/>
</dbReference>
<feature type="domain" description="FecR protein" evidence="2">
    <location>
        <begin position="145"/>
        <end position="236"/>
    </location>
</feature>
<proteinExistence type="predicted"/>
<keyword evidence="1" id="KW-1133">Transmembrane helix</keyword>
<dbReference type="InterPro" id="IPR032508">
    <property type="entry name" value="FecR_C"/>
</dbReference>
<reference evidence="4" key="1">
    <citation type="submission" date="2020-08" db="EMBL/GenBank/DDBJ databases">
        <title>Genomic Encyclopedia of Type Strains, Phase IV (KMG-IV): sequencing the most valuable type-strain genomes for metagenomic binning, comparative biology and taxonomic classification.</title>
        <authorList>
            <person name="Goeker M."/>
        </authorList>
    </citation>
    <scope>NUCLEOTIDE SEQUENCE [LARGE SCALE GENOMIC DNA]</scope>
    <source>
        <strain evidence="4">DSM 105720</strain>
    </source>
</reference>
<dbReference type="AlphaFoldDB" id="A0A840D577"/>
<feature type="transmembrane region" description="Helical" evidence="1">
    <location>
        <begin position="50"/>
        <end position="72"/>
    </location>
</feature>
<dbReference type="GO" id="GO:0016989">
    <property type="term" value="F:sigma factor antagonist activity"/>
    <property type="evidence" value="ECO:0007669"/>
    <property type="project" value="TreeGrafter"/>
</dbReference>
<dbReference type="Pfam" id="PF16344">
    <property type="entry name" value="FecR_C"/>
    <property type="match status" value="1"/>
</dbReference>
<dbReference type="Gene3D" id="3.55.50.30">
    <property type="match status" value="1"/>
</dbReference>
<comment type="caution">
    <text evidence="4">The sequence shown here is derived from an EMBL/GenBank/DDBJ whole genome shotgun (WGS) entry which is preliminary data.</text>
</comment>
<evidence type="ECO:0000313" key="4">
    <source>
        <dbReference type="EMBL" id="MBB4043513.1"/>
    </source>
</evidence>
<dbReference type="InterPro" id="IPR012373">
    <property type="entry name" value="Ferrdict_sens_TM"/>
</dbReference>
<gene>
    <name evidence="4" type="ORF">GGR06_001295</name>
</gene>
<feature type="domain" description="Protein FecR C-terminal" evidence="3">
    <location>
        <begin position="279"/>
        <end position="346"/>
    </location>
</feature>
<evidence type="ECO:0000259" key="2">
    <source>
        <dbReference type="Pfam" id="PF04773"/>
    </source>
</evidence>
<name>A0A840D577_9BACE</name>
<protein>
    <submittedName>
        <fullName evidence="4">Ferric-dicitrate binding protein FerR (Iron transport regulator)</fullName>
    </submittedName>
</protein>
<dbReference type="PANTHER" id="PTHR30273:SF2">
    <property type="entry name" value="PROTEIN FECR"/>
    <property type="match status" value="1"/>
</dbReference>
<dbReference type="Gene3D" id="2.60.120.1440">
    <property type="match status" value="1"/>
</dbReference>
<evidence type="ECO:0000313" key="5">
    <source>
        <dbReference type="Proteomes" id="UP000560658"/>
    </source>
</evidence>
<keyword evidence="1" id="KW-0472">Membrane</keyword>
<dbReference type="EMBL" id="JACIER010000004">
    <property type="protein sequence ID" value="MBB4043513.1"/>
    <property type="molecule type" value="Genomic_DNA"/>
</dbReference>
<dbReference type="PANTHER" id="PTHR30273">
    <property type="entry name" value="PERIPLASMIC SIGNAL SENSOR AND SIGMA FACTOR ACTIVATOR FECR-RELATED"/>
    <property type="match status" value="1"/>
</dbReference>
<dbReference type="Proteomes" id="UP000560658">
    <property type="component" value="Unassembled WGS sequence"/>
</dbReference>
<organism evidence="4 5">
    <name type="scientific">Bacteroides reticulotermitis</name>
    <dbReference type="NCBI Taxonomy" id="1133319"/>
    <lineage>
        <taxon>Bacteria</taxon>
        <taxon>Pseudomonadati</taxon>
        <taxon>Bacteroidota</taxon>
        <taxon>Bacteroidia</taxon>
        <taxon>Bacteroidales</taxon>
        <taxon>Bacteroidaceae</taxon>
        <taxon>Bacteroides</taxon>
    </lineage>
</organism>
<evidence type="ECO:0000256" key="1">
    <source>
        <dbReference type="SAM" id="Phobius"/>
    </source>
</evidence>
<dbReference type="Pfam" id="PF04773">
    <property type="entry name" value="FecR"/>
    <property type="match status" value="1"/>
</dbReference>